<keyword evidence="3" id="KW-0378">Hydrolase</keyword>
<dbReference type="Proteomes" id="UP000662931">
    <property type="component" value="Chromosome 2"/>
</dbReference>
<keyword evidence="8" id="KW-1185">Reference proteome</keyword>
<dbReference type="GO" id="GO:0005634">
    <property type="term" value="C:nucleus"/>
    <property type="evidence" value="ECO:0007669"/>
    <property type="project" value="TreeGrafter"/>
</dbReference>
<keyword evidence="1" id="KW-0698">rRNA processing</keyword>
<evidence type="ECO:0000256" key="5">
    <source>
        <dbReference type="ARBA" id="ARBA00025599"/>
    </source>
</evidence>
<dbReference type="OrthoDB" id="8191639at2759"/>
<feature type="domain" description="Exonuclease" evidence="6">
    <location>
        <begin position="1"/>
        <end position="125"/>
    </location>
</feature>
<dbReference type="RefSeq" id="XP_038778331.1">
    <property type="nucleotide sequence ID" value="XM_038922403.1"/>
</dbReference>
<evidence type="ECO:0000259" key="6">
    <source>
        <dbReference type="SMART" id="SM00479"/>
    </source>
</evidence>
<evidence type="ECO:0000256" key="4">
    <source>
        <dbReference type="ARBA" id="ARBA00022839"/>
    </source>
</evidence>
<gene>
    <name evidence="7" type="primary">REX4</name>
    <name evidence="7" type="ORF">FOA43_002100</name>
</gene>
<protein>
    <submittedName>
        <fullName evidence="7">3'-5' exonuclease</fullName>
    </submittedName>
</protein>
<dbReference type="AlphaFoldDB" id="A0A875S026"/>
<dbReference type="GeneID" id="62195501"/>
<dbReference type="InterPro" id="IPR036397">
    <property type="entry name" value="RNaseH_sf"/>
</dbReference>
<name>A0A875S026_EENNA</name>
<dbReference type="EMBL" id="CP064813">
    <property type="protein sequence ID" value="QPG74766.1"/>
    <property type="molecule type" value="Genomic_DNA"/>
</dbReference>
<evidence type="ECO:0000256" key="1">
    <source>
        <dbReference type="ARBA" id="ARBA00022552"/>
    </source>
</evidence>
<dbReference type="Gene3D" id="3.30.420.10">
    <property type="entry name" value="Ribonuclease H-like superfamily/Ribonuclease H"/>
    <property type="match status" value="1"/>
</dbReference>
<evidence type="ECO:0000313" key="8">
    <source>
        <dbReference type="Proteomes" id="UP000662931"/>
    </source>
</evidence>
<dbReference type="SMART" id="SM00479">
    <property type="entry name" value="EXOIII"/>
    <property type="match status" value="1"/>
</dbReference>
<dbReference type="Pfam" id="PF00929">
    <property type="entry name" value="RNase_T"/>
    <property type="match status" value="1"/>
</dbReference>
<dbReference type="SUPFAM" id="SSF53098">
    <property type="entry name" value="Ribonuclease H-like"/>
    <property type="match status" value="1"/>
</dbReference>
<sequence>MDPRHSVTDWRTWVSGITPKSMKKAIDFEDAQKLVTQIIKNKIVVGHDLKHDLDSLCLNHPKYLTRDTSKHPPFRHKYSAGKTPSLKKLTKEILHQDIQTGQHSSVQDAKATMLIYQTDRLEFERLAKIHYS</sequence>
<keyword evidence="4 7" id="KW-0269">Exonuclease</keyword>
<evidence type="ECO:0000313" key="7">
    <source>
        <dbReference type="EMBL" id="QPG74766.1"/>
    </source>
</evidence>
<evidence type="ECO:0000256" key="3">
    <source>
        <dbReference type="ARBA" id="ARBA00022801"/>
    </source>
</evidence>
<organism evidence="7 8">
    <name type="scientific">Eeniella nana</name>
    <name type="common">Yeast</name>
    <name type="synonym">Brettanomyces nanus</name>
    <dbReference type="NCBI Taxonomy" id="13502"/>
    <lineage>
        <taxon>Eukaryota</taxon>
        <taxon>Fungi</taxon>
        <taxon>Dikarya</taxon>
        <taxon>Ascomycota</taxon>
        <taxon>Saccharomycotina</taxon>
        <taxon>Pichiomycetes</taxon>
        <taxon>Pichiales</taxon>
        <taxon>Pichiaceae</taxon>
        <taxon>Brettanomyces</taxon>
    </lineage>
</organism>
<keyword evidence="2" id="KW-0540">Nuclease</keyword>
<dbReference type="InterPro" id="IPR012337">
    <property type="entry name" value="RNaseH-like_sf"/>
</dbReference>
<evidence type="ECO:0000256" key="2">
    <source>
        <dbReference type="ARBA" id="ARBA00022722"/>
    </source>
</evidence>
<accession>A0A875S026</accession>
<proteinExistence type="predicted"/>
<dbReference type="GO" id="GO:0004527">
    <property type="term" value="F:exonuclease activity"/>
    <property type="evidence" value="ECO:0007669"/>
    <property type="project" value="UniProtKB-KW"/>
</dbReference>
<comment type="function">
    <text evidence="5">Exoribonuclease involved in ribosome biosynthesis. Involved in the processing of ITS1, the internal transcribed spacer localized between the 18S and 5.8S rRNAs.</text>
</comment>
<dbReference type="GO" id="GO:0003676">
    <property type="term" value="F:nucleic acid binding"/>
    <property type="evidence" value="ECO:0007669"/>
    <property type="project" value="InterPro"/>
</dbReference>
<dbReference type="PANTHER" id="PTHR12801">
    <property type="entry name" value="RNA EXONUCLEASE REXO1 / RECO3 FAMILY MEMBER-RELATED"/>
    <property type="match status" value="1"/>
</dbReference>
<dbReference type="GO" id="GO:0006364">
    <property type="term" value="P:rRNA processing"/>
    <property type="evidence" value="ECO:0007669"/>
    <property type="project" value="UniProtKB-KW"/>
</dbReference>
<dbReference type="GO" id="GO:0000027">
    <property type="term" value="P:ribosomal large subunit assembly"/>
    <property type="evidence" value="ECO:0007669"/>
    <property type="project" value="TreeGrafter"/>
</dbReference>
<dbReference type="PANTHER" id="PTHR12801:SF45">
    <property type="entry name" value="RNA EXONUCLEASE 4"/>
    <property type="match status" value="1"/>
</dbReference>
<dbReference type="InterPro" id="IPR013520">
    <property type="entry name" value="Ribonucl_H"/>
</dbReference>
<dbReference type="KEGG" id="bnn:FOA43_002100"/>
<dbReference type="InterPro" id="IPR047021">
    <property type="entry name" value="REXO1/3/4-like"/>
</dbReference>
<reference evidence="7" key="1">
    <citation type="submission" date="2020-10" db="EMBL/GenBank/DDBJ databases">
        <authorList>
            <person name="Roach M.J.R."/>
        </authorList>
    </citation>
    <scope>NUCLEOTIDE SEQUENCE</scope>
    <source>
        <strain evidence="7">CBS 1945</strain>
    </source>
</reference>